<dbReference type="Proteomes" id="UP000054270">
    <property type="component" value="Unassembled WGS sequence"/>
</dbReference>
<protein>
    <submittedName>
        <fullName evidence="2">Uncharacterized protein</fullName>
    </submittedName>
</protein>
<feature type="compositionally biased region" description="Polar residues" evidence="1">
    <location>
        <begin position="62"/>
        <end position="75"/>
    </location>
</feature>
<organism evidence="2 3">
    <name type="scientific">Hypholoma sublateritium (strain FD-334 SS-4)</name>
    <dbReference type="NCBI Taxonomy" id="945553"/>
    <lineage>
        <taxon>Eukaryota</taxon>
        <taxon>Fungi</taxon>
        <taxon>Dikarya</taxon>
        <taxon>Basidiomycota</taxon>
        <taxon>Agaricomycotina</taxon>
        <taxon>Agaricomycetes</taxon>
        <taxon>Agaricomycetidae</taxon>
        <taxon>Agaricales</taxon>
        <taxon>Agaricineae</taxon>
        <taxon>Strophariaceae</taxon>
        <taxon>Hypholoma</taxon>
    </lineage>
</organism>
<feature type="compositionally biased region" description="Polar residues" evidence="1">
    <location>
        <begin position="242"/>
        <end position="255"/>
    </location>
</feature>
<proteinExistence type="predicted"/>
<evidence type="ECO:0000256" key="1">
    <source>
        <dbReference type="SAM" id="MobiDB-lite"/>
    </source>
</evidence>
<name>A0A0D2N1V3_HYPSF</name>
<reference evidence="3" key="1">
    <citation type="submission" date="2014-04" db="EMBL/GenBank/DDBJ databases">
        <title>Evolutionary Origins and Diversification of the Mycorrhizal Mutualists.</title>
        <authorList>
            <consortium name="DOE Joint Genome Institute"/>
            <consortium name="Mycorrhizal Genomics Consortium"/>
            <person name="Kohler A."/>
            <person name="Kuo A."/>
            <person name="Nagy L.G."/>
            <person name="Floudas D."/>
            <person name="Copeland A."/>
            <person name="Barry K.W."/>
            <person name="Cichocki N."/>
            <person name="Veneault-Fourrey C."/>
            <person name="LaButti K."/>
            <person name="Lindquist E.A."/>
            <person name="Lipzen A."/>
            <person name="Lundell T."/>
            <person name="Morin E."/>
            <person name="Murat C."/>
            <person name="Riley R."/>
            <person name="Ohm R."/>
            <person name="Sun H."/>
            <person name="Tunlid A."/>
            <person name="Henrissat B."/>
            <person name="Grigoriev I.V."/>
            <person name="Hibbett D.S."/>
            <person name="Martin F."/>
        </authorList>
    </citation>
    <scope>NUCLEOTIDE SEQUENCE [LARGE SCALE GENOMIC DNA]</scope>
    <source>
        <strain evidence="3">FD-334 SS-4</strain>
    </source>
</reference>
<accession>A0A0D2N1V3</accession>
<feature type="compositionally biased region" description="Basic and acidic residues" evidence="1">
    <location>
        <begin position="99"/>
        <end position="110"/>
    </location>
</feature>
<feature type="compositionally biased region" description="Basic and acidic residues" evidence="1">
    <location>
        <begin position="118"/>
        <end position="132"/>
    </location>
</feature>
<feature type="compositionally biased region" description="Polar residues" evidence="1">
    <location>
        <begin position="272"/>
        <end position="285"/>
    </location>
</feature>
<dbReference type="AlphaFoldDB" id="A0A0D2N1V3"/>
<sequence length="435" mass="46105">MNIAIATDSSMPGLASEDADYSESCPTTSDPKSHRAWLRQLAAGVPTSPTTITSGGGRYSRDTANSENYTENSGDLPSPPHKARPALSSTAHSSGGASYHRDASDCESRPADSGYNDSLERGSTRNTHEPVVHEPIGLEPTRKIRQGPPPDPTATSSANSEGLLPGMTATKATNGAYSVAADMPSITSDPIPGSKIPSHYDVPHFTASSQSEPIPSRPWPILAEQRRIMSPPGPPTHPASGKTANDNNAVATKQPSIPPDILGSEKVPTFVVQESSAPTKESSPPTRMHTLDSLLPSETQGSKSTSPIDYCAVPAPPILTPELISLGEAAVSTYEDLRSVHTAGLPPHESDHQPSPLSSLSREGIERYYNALVDAREAIRLRRLAVTIDIGECLKVLDSKLNMYCKDGVFLSSAAYEVKLKIHPTVPLSLKGTAT</sequence>
<evidence type="ECO:0000313" key="3">
    <source>
        <dbReference type="Proteomes" id="UP000054270"/>
    </source>
</evidence>
<keyword evidence="3" id="KW-1185">Reference proteome</keyword>
<evidence type="ECO:0000313" key="2">
    <source>
        <dbReference type="EMBL" id="KJA13169.1"/>
    </source>
</evidence>
<feature type="region of interest" description="Disordered" evidence="1">
    <location>
        <begin position="182"/>
        <end position="307"/>
    </location>
</feature>
<gene>
    <name evidence="2" type="ORF">HYPSUDRAFT_209774</name>
</gene>
<dbReference type="EMBL" id="KN817776">
    <property type="protein sequence ID" value="KJA13169.1"/>
    <property type="molecule type" value="Genomic_DNA"/>
</dbReference>
<feature type="compositionally biased region" description="Polar residues" evidence="1">
    <location>
        <begin position="296"/>
        <end position="307"/>
    </location>
</feature>
<feature type="region of interest" description="Disordered" evidence="1">
    <location>
        <begin position="1"/>
        <end position="169"/>
    </location>
</feature>
<feature type="compositionally biased region" description="Polar residues" evidence="1">
    <location>
        <begin position="87"/>
        <end position="96"/>
    </location>
</feature>
<feature type="compositionally biased region" description="Low complexity" evidence="1">
    <location>
        <begin position="44"/>
        <end position="53"/>
    </location>
</feature>